<evidence type="ECO:0000259" key="1">
    <source>
        <dbReference type="PROSITE" id="PS51194"/>
    </source>
</evidence>
<dbReference type="InterPro" id="IPR027417">
    <property type="entry name" value="P-loop_NTPase"/>
</dbReference>
<keyword evidence="2" id="KW-0347">Helicase</keyword>
<feature type="non-terminal residue" evidence="2">
    <location>
        <position position="1"/>
    </location>
</feature>
<comment type="caution">
    <text evidence="2">The sequence shown here is derived from an EMBL/GenBank/DDBJ whole genome shotgun (WGS) entry which is preliminary data.</text>
</comment>
<dbReference type="GO" id="GO:0036297">
    <property type="term" value="P:interstrand cross-link repair"/>
    <property type="evidence" value="ECO:0007669"/>
    <property type="project" value="TreeGrafter"/>
</dbReference>
<dbReference type="PANTHER" id="PTHR47957">
    <property type="entry name" value="ATP-DEPENDENT HELICASE HRQ1"/>
    <property type="match status" value="1"/>
</dbReference>
<dbReference type="RefSeq" id="WP_003002331.1">
    <property type="nucleotide sequence ID" value="NZ_GG668630.1"/>
</dbReference>
<protein>
    <submittedName>
        <fullName evidence="2">Helicase C-terminal domain protein</fullName>
    </submittedName>
</protein>
<feature type="non-terminal residue" evidence="2">
    <location>
        <position position="964"/>
    </location>
</feature>
<dbReference type="PANTHER" id="PTHR47957:SF3">
    <property type="entry name" value="ATP-DEPENDENT HELICASE HRQ1"/>
    <property type="match status" value="1"/>
</dbReference>
<gene>
    <name evidence="2" type="ORF">HMPREF0765_3596</name>
</gene>
<dbReference type="GO" id="GO:0006289">
    <property type="term" value="P:nucleotide-excision repair"/>
    <property type="evidence" value="ECO:0007669"/>
    <property type="project" value="TreeGrafter"/>
</dbReference>
<feature type="domain" description="Helicase C-terminal" evidence="1">
    <location>
        <begin position="553"/>
        <end position="773"/>
    </location>
</feature>
<dbReference type="SMART" id="SM00490">
    <property type="entry name" value="HELICc"/>
    <property type="match status" value="1"/>
</dbReference>
<keyword evidence="2" id="KW-0547">Nucleotide-binding</keyword>
<evidence type="ECO:0000313" key="2">
    <source>
        <dbReference type="EMBL" id="EEI90809.1"/>
    </source>
</evidence>
<dbReference type="PROSITE" id="PS51194">
    <property type="entry name" value="HELICASE_CTER"/>
    <property type="match status" value="1"/>
</dbReference>
<sequence>GSVKPNDVDEIYSDGERTVGKLYSNTRINSENGNRILELLYCDNCGTTLFGGSRLVTGNGAFELLPISPNIEGIPEKTPAKLVEKRSYQEYAVFWACGNQEFIQHDAEPGVPQNYWRQPTLNGFNQGDFEANWIPASLNCISGDIDNSHNKADEKPERWIKGYYFIITNNSNRDIALPDANGDISTIETHKALPSVCPGCGVNHQKRRQDWNKSKTSTIRGFRTGFAKTTQMFAKELMYQLPSNEEERKLVVFSDSREDAAQVANGIERNHFTDLMREILVNELHSSLMLRFQILCAFDNGDTAKQEEMKQQSQTTFDEIEYLVDNSSYNGSNTNKLREKQEAEAKLNEVRLLTLNVRSLVDITNSINLAPLVKRFVELGINPGGNDISLQTRELNNNFEPWFKLVDFTNFQWANGADQSYINDLKEGSFDGLASMFFGSLFYSFESSALGYVCINPELEVVADQARVVALAKDEFLQIINSTIRILGDKYKHNKVEDASPFNFTQYNDFPGQVKKYIRAVANRFSKQENEIGTAVFNTLSTSSLLRGDTGIQIENLFIKVAQATDKVWTSTRGNRSHLHFSGGICTHSVTALQTTHSKICDDIWKENYLSYNAIKQQRPPIRLHCEELTGQTDDQFERQRHFRNIILPDEGNRQVKAIDLLSVTTTLEVGVDIGALQAVMLGNMPPQRFNYQQRVGRAGRRGQAYSVILTFCRGRSHDEFYFANPQKITGDAPPTPFLTMGQERIFKRLLAKEILRRAYVEKEIDITSDDKSSVHGEFGSVDSWAIYKSEIANWINENKKAIKQTVDALLTPQLQNKRAEFINWVSDVTTENGLIEKAQSIISNEEIASNDISEKFAEGGILPMFGMPTTIKNLYHSINRKSEPLSIDRAQAMAIYEFAPGAQKTKDKAIHQVIGFTSDFINTRRNGNQIVINVETNNLLPFSLNRWFVRCRSCGFFETYSEE</sequence>
<dbReference type="SUPFAM" id="SSF52540">
    <property type="entry name" value="P-loop containing nucleoside triphosphate hydrolases"/>
    <property type="match status" value="1"/>
</dbReference>
<reference evidence="2 3" key="1">
    <citation type="submission" date="2009-01" db="EMBL/GenBank/DDBJ databases">
        <authorList>
            <person name="Qin X."/>
            <person name="Bachman B."/>
            <person name="Battles P."/>
            <person name="Bell A."/>
            <person name="Bess C."/>
            <person name="Bickham C."/>
            <person name="Chaboub L."/>
            <person name="Chen D."/>
            <person name="Coyle M."/>
            <person name="Deiros D.R."/>
            <person name="Dinh H."/>
            <person name="Forbes L."/>
            <person name="Fowler G."/>
            <person name="Francisco L."/>
            <person name="Fu Q."/>
            <person name="Gubbala S."/>
            <person name="Hale W."/>
            <person name="Han Y."/>
            <person name="Hemphill L."/>
            <person name="Highlander S.K."/>
            <person name="Hirani K."/>
            <person name="Hogues M."/>
            <person name="Jackson L."/>
            <person name="Jakkamsetti A."/>
            <person name="Javaid M."/>
            <person name="Jiang H."/>
            <person name="Korchina V."/>
            <person name="Kovar C."/>
            <person name="Lara F."/>
            <person name="Lee S."/>
            <person name="Mata R."/>
            <person name="Mathew T."/>
            <person name="Moen C."/>
            <person name="Morales K."/>
            <person name="Munidasa M."/>
            <person name="Nazareth L."/>
            <person name="Ngo R."/>
            <person name="Nguyen L."/>
            <person name="Okwuonu G."/>
            <person name="Ongeri F."/>
            <person name="Patil S."/>
            <person name="Petrosino J."/>
            <person name="Pham C."/>
            <person name="Pham P."/>
            <person name="Pu L.-L."/>
            <person name="Puazo M."/>
            <person name="Raj R."/>
            <person name="Reid J."/>
            <person name="Rouhana J."/>
            <person name="Saada N."/>
            <person name="Shang Y."/>
            <person name="Simmons D."/>
            <person name="Thornton R."/>
            <person name="Warren J."/>
            <person name="Weissenberger G."/>
            <person name="Zhang J."/>
            <person name="Zhang L."/>
            <person name="Zhou C."/>
            <person name="Zhu D."/>
            <person name="Muzny D."/>
            <person name="Worley K."/>
            <person name="Gibbs R."/>
        </authorList>
    </citation>
    <scope>NUCLEOTIDE SEQUENCE [LARGE SCALE GENOMIC DNA]</scope>
    <source>
        <strain evidence="2 3">ATCC 33300</strain>
    </source>
</reference>
<evidence type="ECO:0000313" key="3">
    <source>
        <dbReference type="Proteomes" id="UP000006241"/>
    </source>
</evidence>
<dbReference type="HOGENOM" id="CLU_307088_0_0_10"/>
<keyword evidence="2" id="KW-0067">ATP-binding</keyword>
<dbReference type="AlphaFoldDB" id="C2G1Z0"/>
<name>C2G1Z0_SPHSI</name>
<organism evidence="2 3">
    <name type="scientific">Sphingobacterium spiritivorum ATCC 33300</name>
    <dbReference type="NCBI Taxonomy" id="525372"/>
    <lineage>
        <taxon>Bacteria</taxon>
        <taxon>Pseudomonadati</taxon>
        <taxon>Bacteroidota</taxon>
        <taxon>Sphingobacteriia</taxon>
        <taxon>Sphingobacteriales</taxon>
        <taxon>Sphingobacteriaceae</taxon>
        <taxon>Sphingobacterium</taxon>
    </lineage>
</organism>
<dbReference type="GO" id="GO:0043138">
    <property type="term" value="F:3'-5' DNA helicase activity"/>
    <property type="evidence" value="ECO:0007669"/>
    <property type="project" value="TreeGrafter"/>
</dbReference>
<dbReference type="EMBL" id="ACHB01000085">
    <property type="protein sequence ID" value="EEI90809.1"/>
    <property type="molecule type" value="Genomic_DNA"/>
</dbReference>
<dbReference type="Proteomes" id="UP000006241">
    <property type="component" value="Unassembled WGS sequence"/>
</dbReference>
<dbReference type="InterPro" id="IPR001650">
    <property type="entry name" value="Helicase_C-like"/>
</dbReference>
<keyword evidence="2" id="KW-0378">Hydrolase</keyword>
<dbReference type="Gene3D" id="3.40.50.300">
    <property type="entry name" value="P-loop containing nucleotide triphosphate hydrolases"/>
    <property type="match status" value="1"/>
</dbReference>
<proteinExistence type="predicted"/>
<accession>C2G1Z0</accession>
<dbReference type="Pfam" id="PF00271">
    <property type="entry name" value="Helicase_C"/>
    <property type="match status" value="1"/>
</dbReference>